<comment type="similarity">
    <text evidence="2">Belongs to the sulfatase family.</text>
</comment>
<accession>A0A383A0Y0</accession>
<gene>
    <name evidence="8" type="ORF">METZ01_LOCUS454093</name>
</gene>
<dbReference type="GO" id="GO:0004065">
    <property type="term" value="F:arylsulfatase activity"/>
    <property type="evidence" value="ECO:0007669"/>
    <property type="project" value="TreeGrafter"/>
</dbReference>
<dbReference type="EMBL" id="UINC01188161">
    <property type="protein sequence ID" value="SVE01239.1"/>
    <property type="molecule type" value="Genomic_DNA"/>
</dbReference>
<keyword evidence="5" id="KW-0378">Hydrolase</keyword>
<dbReference type="PANTHER" id="PTHR42693">
    <property type="entry name" value="ARYLSULFATASE FAMILY MEMBER"/>
    <property type="match status" value="1"/>
</dbReference>
<dbReference type="AlphaFoldDB" id="A0A383A0Y0"/>
<name>A0A383A0Y0_9ZZZZ</name>
<feature type="domain" description="Sulfatase N-terminal" evidence="7">
    <location>
        <begin position="23"/>
        <end position="86"/>
    </location>
</feature>
<keyword evidence="6" id="KW-0106">Calcium</keyword>
<dbReference type="Gene3D" id="3.40.720.10">
    <property type="entry name" value="Alkaline Phosphatase, subunit A"/>
    <property type="match status" value="1"/>
</dbReference>
<dbReference type="SUPFAM" id="SSF53649">
    <property type="entry name" value="Alkaline phosphatase-like"/>
    <property type="match status" value="1"/>
</dbReference>
<dbReference type="PANTHER" id="PTHR42693:SF42">
    <property type="entry name" value="ARYLSULFATASE G"/>
    <property type="match status" value="1"/>
</dbReference>
<protein>
    <recommendedName>
        <fullName evidence="7">Sulfatase N-terminal domain-containing protein</fullName>
    </recommendedName>
</protein>
<keyword evidence="3" id="KW-0479">Metal-binding</keyword>
<feature type="non-terminal residue" evidence="8">
    <location>
        <position position="87"/>
    </location>
</feature>
<dbReference type="InterPro" id="IPR000917">
    <property type="entry name" value="Sulfatase_N"/>
</dbReference>
<dbReference type="InterPro" id="IPR017850">
    <property type="entry name" value="Alkaline_phosphatase_core_sf"/>
</dbReference>
<dbReference type="PROSITE" id="PS00523">
    <property type="entry name" value="SULFATASE_1"/>
    <property type="match status" value="1"/>
</dbReference>
<proteinExistence type="inferred from homology"/>
<evidence type="ECO:0000256" key="3">
    <source>
        <dbReference type="ARBA" id="ARBA00022723"/>
    </source>
</evidence>
<evidence type="ECO:0000313" key="8">
    <source>
        <dbReference type="EMBL" id="SVE01239.1"/>
    </source>
</evidence>
<evidence type="ECO:0000256" key="4">
    <source>
        <dbReference type="ARBA" id="ARBA00022729"/>
    </source>
</evidence>
<sequence>MRLPIWIFLALCLLAHTSTAKMNVVFILVDDWGWADAGVQGSDFFETPNIDQFARESLRFTQAYAAAAICSPTRAAIMTGKSPARLD</sequence>
<evidence type="ECO:0000259" key="7">
    <source>
        <dbReference type="Pfam" id="PF00884"/>
    </source>
</evidence>
<evidence type="ECO:0000256" key="5">
    <source>
        <dbReference type="ARBA" id="ARBA00022801"/>
    </source>
</evidence>
<keyword evidence="4" id="KW-0732">Signal</keyword>
<dbReference type="Pfam" id="PF00884">
    <property type="entry name" value="Sulfatase"/>
    <property type="match status" value="1"/>
</dbReference>
<dbReference type="GO" id="GO:0046872">
    <property type="term" value="F:metal ion binding"/>
    <property type="evidence" value="ECO:0007669"/>
    <property type="project" value="UniProtKB-KW"/>
</dbReference>
<dbReference type="InterPro" id="IPR050738">
    <property type="entry name" value="Sulfatase"/>
</dbReference>
<evidence type="ECO:0000256" key="6">
    <source>
        <dbReference type="ARBA" id="ARBA00022837"/>
    </source>
</evidence>
<comment type="cofactor">
    <cofactor evidence="1">
        <name>Ca(2+)</name>
        <dbReference type="ChEBI" id="CHEBI:29108"/>
    </cofactor>
</comment>
<dbReference type="InterPro" id="IPR024607">
    <property type="entry name" value="Sulfatase_CS"/>
</dbReference>
<organism evidence="8">
    <name type="scientific">marine metagenome</name>
    <dbReference type="NCBI Taxonomy" id="408172"/>
    <lineage>
        <taxon>unclassified sequences</taxon>
        <taxon>metagenomes</taxon>
        <taxon>ecological metagenomes</taxon>
    </lineage>
</organism>
<reference evidence="8" key="1">
    <citation type="submission" date="2018-05" db="EMBL/GenBank/DDBJ databases">
        <authorList>
            <person name="Lanie J.A."/>
            <person name="Ng W.-L."/>
            <person name="Kazmierczak K.M."/>
            <person name="Andrzejewski T.M."/>
            <person name="Davidsen T.M."/>
            <person name="Wayne K.J."/>
            <person name="Tettelin H."/>
            <person name="Glass J.I."/>
            <person name="Rusch D."/>
            <person name="Podicherti R."/>
            <person name="Tsui H.-C.T."/>
            <person name="Winkler M.E."/>
        </authorList>
    </citation>
    <scope>NUCLEOTIDE SEQUENCE</scope>
</reference>
<evidence type="ECO:0000256" key="1">
    <source>
        <dbReference type="ARBA" id="ARBA00001913"/>
    </source>
</evidence>
<evidence type="ECO:0000256" key="2">
    <source>
        <dbReference type="ARBA" id="ARBA00008779"/>
    </source>
</evidence>